<feature type="domain" description="Amidohydrolase-related" evidence="3">
    <location>
        <begin position="379"/>
        <end position="447"/>
    </location>
</feature>
<protein>
    <submittedName>
        <fullName evidence="4">Amidohydrolase family protein</fullName>
    </submittedName>
</protein>
<dbReference type="InterPro" id="IPR006680">
    <property type="entry name" value="Amidohydro-rel"/>
</dbReference>
<keyword evidence="2" id="KW-0732">Signal</keyword>
<feature type="region of interest" description="Disordered" evidence="1">
    <location>
        <begin position="119"/>
        <end position="147"/>
    </location>
</feature>
<gene>
    <name evidence="4" type="ORF">V8J38_09230</name>
</gene>
<dbReference type="PANTHER" id="PTHR43135:SF3">
    <property type="entry name" value="ALPHA-D-RIBOSE 1-METHYLPHOSPHONATE 5-TRIPHOSPHATE DIPHOSPHATASE"/>
    <property type="match status" value="1"/>
</dbReference>
<dbReference type="RefSeq" id="WP_338578616.1">
    <property type="nucleotide sequence ID" value="NZ_CP146369.1"/>
</dbReference>
<dbReference type="PANTHER" id="PTHR43135">
    <property type="entry name" value="ALPHA-D-RIBOSE 1-METHYLPHOSPHONATE 5-TRIPHOSPHATE DIPHOSPHATASE"/>
    <property type="match status" value="1"/>
</dbReference>
<dbReference type="Pfam" id="PF01979">
    <property type="entry name" value="Amidohydro_1"/>
    <property type="match status" value="1"/>
</dbReference>
<dbReference type="InterPro" id="IPR011059">
    <property type="entry name" value="Metal-dep_hydrolase_composite"/>
</dbReference>
<keyword evidence="5" id="KW-1185">Reference proteome</keyword>
<dbReference type="EMBL" id="CP146369">
    <property type="protein sequence ID" value="WWT56445.1"/>
    <property type="molecule type" value="Genomic_DNA"/>
</dbReference>
<evidence type="ECO:0000259" key="3">
    <source>
        <dbReference type="Pfam" id="PF01979"/>
    </source>
</evidence>
<dbReference type="InterPro" id="IPR032466">
    <property type="entry name" value="Metal_Hydrolase"/>
</dbReference>
<dbReference type="SUPFAM" id="SSF51338">
    <property type="entry name" value="Composite domain of metallo-dependent hydrolases"/>
    <property type="match status" value="1"/>
</dbReference>
<evidence type="ECO:0000313" key="5">
    <source>
        <dbReference type="Proteomes" id="UP001363460"/>
    </source>
</evidence>
<sequence>MMRILGLAALSAAAAGGATAQVEGPAVASPASFPAVARGLDPYADPPAYPSTYRALQAPPTAIINAVILTAAGPRIDGGTVLMREGRIEAVGRDVAVPTDARVIDAAGRWVTPGIIDPHAHIGAGSSPGAAGGDSSNENGPNPGGVWVEHSVWPQDPMFERALAAGVVTMQILPGSSNMFNGRTVVLRNVEALSPQAMKFPDARQGLKMACGENPSSGGAGKPGTRAGAMMGYRNTFIAAAAYAARWDAYRRKTAAGERADPPGRDLTLETVAGALKGDIPVHIHCYRADEMLQMIDLSHEFGFRIAAFHHALEAFKIAPELVREGVPVVTWAGDWSGYKMEAYDSIMENAAFIEAAGGVAALHSDDVMLMQHLNHEAGRAMTAGREAGLQTTPEQAIRWITLNPARVLGLDDRTGSLEPGKIADVIVWNADPFSVYSAPDLVFMDGTQVHDRAASAAAPRSDFELGHVRRPEVAEAPR</sequence>
<accession>A0ABZ2IFT9</accession>
<evidence type="ECO:0000313" key="4">
    <source>
        <dbReference type="EMBL" id="WWT56445.1"/>
    </source>
</evidence>
<name>A0ABZ2IFT9_9CAUL</name>
<evidence type="ECO:0000256" key="1">
    <source>
        <dbReference type="SAM" id="MobiDB-lite"/>
    </source>
</evidence>
<dbReference type="SUPFAM" id="SSF51556">
    <property type="entry name" value="Metallo-dependent hydrolases"/>
    <property type="match status" value="1"/>
</dbReference>
<dbReference type="Gene3D" id="3.20.20.140">
    <property type="entry name" value="Metal-dependent hydrolases"/>
    <property type="match status" value="1"/>
</dbReference>
<feature type="signal peptide" evidence="2">
    <location>
        <begin position="1"/>
        <end position="20"/>
    </location>
</feature>
<dbReference type="Gene3D" id="2.30.40.10">
    <property type="entry name" value="Urease, subunit C, domain 1"/>
    <property type="match status" value="1"/>
</dbReference>
<dbReference type="Proteomes" id="UP001363460">
    <property type="component" value="Chromosome"/>
</dbReference>
<reference evidence="4 5" key="1">
    <citation type="submission" date="2024-02" db="EMBL/GenBank/DDBJ databases">
        <title>Distribution and functional of Brevundimonas-related endobacteria within Verticillium dahliae.</title>
        <authorList>
            <person name="Zeng H."/>
        </authorList>
    </citation>
    <scope>NUCLEOTIDE SEQUENCE [LARGE SCALE GENOMIC DNA]</scope>
    <source>
        <strain evidence="4 5">TRM 44200</strain>
    </source>
</reference>
<evidence type="ECO:0000256" key="2">
    <source>
        <dbReference type="SAM" id="SignalP"/>
    </source>
</evidence>
<proteinExistence type="predicted"/>
<dbReference type="InterPro" id="IPR051781">
    <property type="entry name" value="Metallo-dep_Hydrolase"/>
</dbReference>
<feature type="chain" id="PRO_5046409957" evidence="2">
    <location>
        <begin position="21"/>
        <end position="479"/>
    </location>
</feature>
<organism evidence="4 5">
    <name type="scientific">Brevundimonas olei</name>
    <dbReference type="NCBI Taxonomy" id="657642"/>
    <lineage>
        <taxon>Bacteria</taxon>
        <taxon>Pseudomonadati</taxon>
        <taxon>Pseudomonadota</taxon>
        <taxon>Alphaproteobacteria</taxon>
        <taxon>Caulobacterales</taxon>
        <taxon>Caulobacteraceae</taxon>
        <taxon>Brevundimonas</taxon>
    </lineage>
</organism>
<feature type="compositionally biased region" description="Low complexity" evidence="1">
    <location>
        <begin position="123"/>
        <end position="136"/>
    </location>
</feature>